<dbReference type="GO" id="GO:0015833">
    <property type="term" value="P:peptide transport"/>
    <property type="evidence" value="ECO:0007669"/>
    <property type="project" value="InterPro"/>
</dbReference>
<dbReference type="PROSITE" id="PS00211">
    <property type="entry name" value="ABC_TRANSPORTER_1"/>
    <property type="match status" value="2"/>
</dbReference>
<dbReference type="SUPFAM" id="SSF52540">
    <property type="entry name" value="P-loop containing nucleoside triphosphate hydrolases"/>
    <property type="match status" value="2"/>
</dbReference>
<protein>
    <submittedName>
        <fullName evidence="11">Microcin C transport system ATP-binding protein</fullName>
    </submittedName>
</protein>
<organism evidence="11 12">
    <name type="scientific">Polynucleobacter brandtiae</name>
    <dbReference type="NCBI Taxonomy" id="1938816"/>
    <lineage>
        <taxon>Bacteria</taxon>
        <taxon>Pseudomonadati</taxon>
        <taxon>Pseudomonadota</taxon>
        <taxon>Betaproteobacteria</taxon>
        <taxon>Burkholderiales</taxon>
        <taxon>Burkholderiaceae</taxon>
        <taxon>Polynucleobacter</taxon>
    </lineage>
</organism>
<accession>A0A2M8VIR3</accession>
<evidence type="ECO:0000256" key="7">
    <source>
        <dbReference type="ARBA" id="ARBA00022840"/>
    </source>
</evidence>
<dbReference type="AlphaFoldDB" id="A0A2M8VIR3"/>
<dbReference type="Pfam" id="PF08352">
    <property type="entry name" value="oligo_HPY"/>
    <property type="match status" value="1"/>
</dbReference>
<evidence type="ECO:0000256" key="1">
    <source>
        <dbReference type="ARBA" id="ARBA00004417"/>
    </source>
</evidence>
<dbReference type="GO" id="GO:0016887">
    <property type="term" value="F:ATP hydrolysis activity"/>
    <property type="evidence" value="ECO:0007669"/>
    <property type="project" value="InterPro"/>
</dbReference>
<comment type="similarity">
    <text evidence="2">Belongs to the ABC transporter superfamily.</text>
</comment>
<feature type="domain" description="ABC transporter" evidence="10">
    <location>
        <begin position="10"/>
        <end position="270"/>
    </location>
</feature>
<dbReference type="EMBL" id="PGTX01000006">
    <property type="protein sequence ID" value="PJI76737.1"/>
    <property type="molecule type" value="Genomic_DNA"/>
</dbReference>
<dbReference type="NCBIfam" id="NF008453">
    <property type="entry name" value="PRK11308.1"/>
    <property type="match status" value="2"/>
</dbReference>
<keyword evidence="6" id="KW-0547">Nucleotide-binding</keyword>
<dbReference type="RefSeq" id="WP_100380243.1">
    <property type="nucleotide sequence ID" value="NZ_CBCSBW010000007.1"/>
</dbReference>
<dbReference type="SMART" id="SM00382">
    <property type="entry name" value="AAA"/>
    <property type="match status" value="2"/>
</dbReference>
<evidence type="ECO:0000256" key="6">
    <source>
        <dbReference type="ARBA" id="ARBA00022741"/>
    </source>
</evidence>
<dbReference type="PANTHER" id="PTHR43297">
    <property type="entry name" value="OLIGOPEPTIDE TRANSPORT ATP-BINDING PROTEIN APPD"/>
    <property type="match status" value="1"/>
</dbReference>
<keyword evidence="8" id="KW-1278">Translocase</keyword>
<dbReference type="PROSITE" id="PS50893">
    <property type="entry name" value="ABC_TRANSPORTER_2"/>
    <property type="match status" value="2"/>
</dbReference>
<keyword evidence="9" id="KW-0472">Membrane</keyword>
<evidence type="ECO:0000256" key="2">
    <source>
        <dbReference type="ARBA" id="ARBA00005417"/>
    </source>
</evidence>
<dbReference type="Pfam" id="PF00005">
    <property type="entry name" value="ABC_tran"/>
    <property type="match status" value="2"/>
</dbReference>
<evidence type="ECO:0000256" key="4">
    <source>
        <dbReference type="ARBA" id="ARBA00022475"/>
    </source>
</evidence>
<dbReference type="GO" id="GO:0005524">
    <property type="term" value="F:ATP binding"/>
    <property type="evidence" value="ECO:0007669"/>
    <property type="project" value="UniProtKB-KW"/>
</dbReference>
<dbReference type="InterPro" id="IPR003593">
    <property type="entry name" value="AAA+_ATPase"/>
</dbReference>
<dbReference type="InterPro" id="IPR050388">
    <property type="entry name" value="ABC_Ni/Peptide_Import"/>
</dbReference>
<comment type="subcellular location">
    <subcellularLocation>
        <location evidence="1">Cell inner membrane</location>
        <topology evidence="1">Peripheral membrane protein</topology>
    </subcellularLocation>
</comment>
<dbReference type="InterPro" id="IPR013563">
    <property type="entry name" value="Oligopep_ABC_C"/>
</dbReference>
<dbReference type="OrthoDB" id="9802772at2"/>
<gene>
    <name evidence="11" type="ORF">B0G85_1946</name>
</gene>
<keyword evidence="12" id="KW-1185">Reference proteome</keyword>
<dbReference type="CDD" id="cd03257">
    <property type="entry name" value="ABC_NikE_OppD_transporters"/>
    <property type="match status" value="2"/>
</dbReference>
<comment type="caution">
    <text evidence="11">The sequence shown here is derived from an EMBL/GenBank/DDBJ whole genome shotgun (WGS) entry which is preliminary data.</text>
</comment>
<name>A0A2M8VIR3_9BURK</name>
<sequence>MSSALISPLLRYEDVCISFGAGRREKFAVSHLNLEIGVGERVALVGESGSGKTLTALAPLRLEPEGAKVTGRILWNANQSSASVDLVGLPMQDIRDIRGREIAMVFQEPMTALNPLFTVGNQIVEAVQVYQPLISKADSMSAAIELLKKTGIVQPEKRFHSYPHQLSGGQRQRAMIAMALACKPRLLIADEPTTALDVSLRLQILDLLKELQAESQGDGGMAILLITHDLNMVKHFAQRVAVLNQGNLMEVGSTKQIFEHPSDPYTKSLVNSKPVREIAPVMPLAPVLLKADQLSVSYPDAESSTWFQKQARNLVLRKVGFELKQGQTIGVIGESGSGKTTLGMAVLGLLGDSAARITGQVNVLGDDWQQLKPVERRMLRSSLQVIFQDPFGSLSPRMNVMQIVSEGLDIHFPGLSPTERESRVLDMLREVGIDRTALQRYPHEFSGGQRQRIAIARALILKPQILVLDEPTSALDVSIQKQVLALLAELQKKYNLAYLLISHDLAVIRAMSHEVMVLKEGRVVEFGDTETLISDPRQIYTKELFAAAELV</sequence>
<dbReference type="Gene3D" id="3.40.50.300">
    <property type="entry name" value="P-loop containing nucleotide triphosphate hydrolases"/>
    <property type="match status" value="2"/>
</dbReference>
<keyword evidence="3" id="KW-0813">Transport</keyword>
<reference evidence="11 12" key="1">
    <citation type="submission" date="2017-11" db="EMBL/GenBank/DDBJ databases">
        <title>Genomic Encyclopedia of Type Strains, Phase III (KMG-III): the genomes of soil and plant-associated and newly described type strains.</title>
        <authorList>
            <person name="Whitman W."/>
        </authorList>
    </citation>
    <scope>NUCLEOTIDE SEQUENCE [LARGE SCALE GENOMIC DNA]</scope>
    <source>
        <strain evidence="11 12">UB-Domo-W1</strain>
    </source>
</reference>
<keyword evidence="7 11" id="KW-0067">ATP-binding</keyword>
<keyword evidence="5" id="KW-0997">Cell inner membrane</keyword>
<dbReference type="InterPro" id="IPR027417">
    <property type="entry name" value="P-loop_NTPase"/>
</dbReference>
<dbReference type="Proteomes" id="UP000229366">
    <property type="component" value="Unassembled WGS sequence"/>
</dbReference>
<evidence type="ECO:0000256" key="9">
    <source>
        <dbReference type="ARBA" id="ARBA00023136"/>
    </source>
</evidence>
<dbReference type="PANTHER" id="PTHR43297:SF14">
    <property type="entry name" value="ATPASE AAA-TYPE CORE DOMAIN-CONTAINING PROTEIN"/>
    <property type="match status" value="1"/>
</dbReference>
<evidence type="ECO:0000256" key="8">
    <source>
        <dbReference type="ARBA" id="ARBA00022967"/>
    </source>
</evidence>
<dbReference type="InterPro" id="IPR003439">
    <property type="entry name" value="ABC_transporter-like_ATP-bd"/>
</dbReference>
<feature type="domain" description="ABC transporter" evidence="10">
    <location>
        <begin position="289"/>
        <end position="545"/>
    </location>
</feature>
<dbReference type="GO" id="GO:0005886">
    <property type="term" value="C:plasma membrane"/>
    <property type="evidence" value="ECO:0007669"/>
    <property type="project" value="UniProtKB-SubCell"/>
</dbReference>
<dbReference type="InterPro" id="IPR017871">
    <property type="entry name" value="ABC_transporter-like_CS"/>
</dbReference>
<keyword evidence="4" id="KW-1003">Cell membrane</keyword>
<evidence type="ECO:0000256" key="3">
    <source>
        <dbReference type="ARBA" id="ARBA00022448"/>
    </source>
</evidence>
<evidence type="ECO:0000313" key="12">
    <source>
        <dbReference type="Proteomes" id="UP000229366"/>
    </source>
</evidence>
<evidence type="ECO:0000259" key="10">
    <source>
        <dbReference type="PROSITE" id="PS50893"/>
    </source>
</evidence>
<evidence type="ECO:0000313" key="11">
    <source>
        <dbReference type="EMBL" id="PJI76737.1"/>
    </source>
</evidence>
<proteinExistence type="inferred from homology"/>
<evidence type="ECO:0000256" key="5">
    <source>
        <dbReference type="ARBA" id="ARBA00022519"/>
    </source>
</evidence>